<comment type="similarity">
    <text evidence="1">Belongs to the eukaryotic initiation factor 4E family.</text>
</comment>
<protein>
    <submittedName>
        <fullName evidence="4">Uncharacterized protein</fullName>
    </submittedName>
</protein>
<feature type="compositionally biased region" description="Polar residues" evidence="3">
    <location>
        <begin position="512"/>
        <end position="537"/>
    </location>
</feature>
<keyword evidence="1" id="KW-0694">RNA-binding</keyword>
<feature type="compositionally biased region" description="Low complexity" evidence="3">
    <location>
        <begin position="760"/>
        <end position="794"/>
    </location>
</feature>
<dbReference type="InterPro" id="IPR001040">
    <property type="entry name" value="TIF_eIF_4E"/>
</dbReference>
<dbReference type="InterPro" id="IPR023398">
    <property type="entry name" value="TIF_eIF4e-like"/>
</dbReference>
<feature type="compositionally biased region" description="Polar residues" evidence="3">
    <location>
        <begin position="221"/>
        <end position="231"/>
    </location>
</feature>
<dbReference type="GO" id="GO:0003743">
    <property type="term" value="F:translation initiation factor activity"/>
    <property type="evidence" value="ECO:0007669"/>
    <property type="project" value="UniProtKB-KW"/>
</dbReference>
<keyword evidence="1" id="KW-0396">Initiation factor</keyword>
<feature type="compositionally biased region" description="Polar residues" evidence="3">
    <location>
        <begin position="104"/>
        <end position="121"/>
    </location>
</feature>
<feature type="region of interest" description="Disordered" evidence="3">
    <location>
        <begin position="492"/>
        <end position="874"/>
    </location>
</feature>
<sequence length="1294" mass="137829">STATGEAVTKSLSVASASAATPASVQAHGSLAPPKDQPHLKTHFRTHSRNGSTVTVQDLKQAIAAASTENMDLPPLSVLASSPSSSSTLRTTDAPATVTATTTDSSMNASDPATSPTSLQNPPVPMTTATATATATTTVAVLTTTMTTSISSMTTTATIASLPKLSIGSSIAVDPSSLPSPMLADGKDVFGVSLLPPLSPLSSSPSSSTGSSPPSSTSSTKRYSTPDFSAFSNNGNGISSGSTPSLSSLRDSHSHSLPLASPSISSRPSSMILGRSARDRNVSVPPFFAYSIPHEFPSPYTSPRLKLPGADGPTSLPASPFARKRKHAYCTPTLHHPSSTFTIKLSGQDESVACAHPLSVGDTPDIPFVDYEFDPEACIDTSSIDITSLNHNSNNSALTNDLSVLQDQNQDQDKNQNQDHSDTPVLVEPITEPHNSTLPTVSALGFANTLPADKKTAPVVDKRLSWASMVSMDEDQAKGNLPASVAAAAPIATSQPYRPPASRLRAAGESKASPSAGATNGTPAMHSQQQRKQTGDSTRPVRRSSPTQAGEDLATLLPAEQYSRSPSPSTKTSSDSSDFSSSQSAEPVSKPTNSPSTSRIRKAAPPPLNLVGSNTAESTQQAAAGSPTTPTTPSRRRRSRSRKNCKDKNAEGGAAQTEKDKERESTEAAEENGNGDGEIKKNRTRSRSRSRSRNRARAESVSNGTVPPVPQTPSWVTSHIIPPPQAGGTAPLSPLTASRPQSVTPEPPATASGRTTPAMTINTSIITNSNPNNSTTTTAVANTNNNNNNNNSAAGALTDQSDLKRRGPRPARLLSTRSSHNLHLQTVNENSAAAFSPRSARDAPPSDYFSMRPLQHSQRTPMTPMTPGGGEYGDDDDDYYNRLQMVTTPMIQNGFFPNWAKGDAQLEELERIRLFLNARQYPDEMPLSDEWTLFFSDTSRAKDKNGVQDAYSSAITPLFSCHTVPQFATSWKYVRERVRPATMKVNQNLHWFKKGIKPMWEDPKNKYGGRLTLCPPRALLDIVWETVLILMAGDVLDLNGEGTGAVFARRARGDRVEVWLGSDDSPEALAHIRGVLIQELTASGADELVRAAKYKKHFDSRKEEKQKAKDAAAAAAVAAGTSGATGADAAAGSGVPSTPQALAEGPLSASANTKEIGTVASQITATSSVSSPHLPPTPRMGNGPLTPSGLGPSSDYQSFEAFAQQQQLLRERERERERESLLSPLALSREQERIMQLGKERLEKERAERLEKERAERERTREERVRALAAAAMAASEAKHQQQLKERELQQQRQ</sequence>
<feature type="compositionally biased region" description="Basic residues" evidence="3">
    <location>
        <begin position="682"/>
        <end position="695"/>
    </location>
</feature>
<feature type="region of interest" description="Disordered" evidence="3">
    <location>
        <begin position="408"/>
        <end position="438"/>
    </location>
</feature>
<dbReference type="GO" id="GO:0000340">
    <property type="term" value="F:RNA 7-methylguanosine cap binding"/>
    <property type="evidence" value="ECO:0007669"/>
    <property type="project" value="TreeGrafter"/>
</dbReference>
<feature type="compositionally biased region" description="Basic and acidic residues" evidence="3">
    <location>
        <begin position="411"/>
        <end position="422"/>
    </location>
</feature>
<feature type="compositionally biased region" description="Low complexity" evidence="3">
    <location>
        <begin position="7"/>
        <end position="27"/>
    </location>
</feature>
<feature type="compositionally biased region" description="Polar residues" evidence="3">
    <location>
        <begin position="815"/>
        <end position="833"/>
    </location>
</feature>
<dbReference type="GO" id="GO:0016281">
    <property type="term" value="C:eukaryotic translation initiation factor 4F complex"/>
    <property type="evidence" value="ECO:0007669"/>
    <property type="project" value="TreeGrafter"/>
</dbReference>
<proteinExistence type="inferred from homology"/>
<organism evidence="4 5">
    <name type="scientific">Lunasporangiospora selenospora</name>
    <dbReference type="NCBI Taxonomy" id="979761"/>
    <lineage>
        <taxon>Eukaryota</taxon>
        <taxon>Fungi</taxon>
        <taxon>Fungi incertae sedis</taxon>
        <taxon>Mucoromycota</taxon>
        <taxon>Mortierellomycotina</taxon>
        <taxon>Mortierellomycetes</taxon>
        <taxon>Mortierellales</taxon>
        <taxon>Mortierellaceae</taxon>
        <taxon>Lunasporangiospora</taxon>
    </lineage>
</organism>
<feature type="region of interest" description="Disordered" evidence="3">
    <location>
        <begin position="1124"/>
        <end position="1146"/>
    </location>
</feature>
<feature type="region of interest" description="Disordered" evidence="3">
    <location>
        <begin position="1164"/>
        <end position="1196"/>
    </location>
</feature>
<gene>
    <name evidence="4" type="ORF">BGW38_004785</name>
</gene>
<feature type="compositionally biased region" description="Basic and acidic residues" evidence="3">
    <location>
        <begin position="1209"/>
        <end position="1220"/>
    </location>
</feature>
<feature type="compositionally biased region" description="Low complexity" evidence="3">
    <location>
        <begin position="199"/>
        <end position="220"/>
    </location>
</feature>
<dbReference type="Gene3D" id="3.30.760.10">
    <property type="entry name" value="RNA Cap, Translation Initiation Factor Eif4e"/>
    <property type="match status" value="1"/>
</dbReference>
<feature type="region of interest" description="Disordered" evidence="3">
    <location>
        <begin position="1"/>
        <end position="54"/>
    </location>
</feature>
<feature type="compositionally biased region" description="Low complexity" evidence="3">
    <location>
        <begin position="74"/>
        <end position="103"/>
    </location>
</feature>
<feature type="compositionally biased region" description="Polar residues" evidence="3">
    <location>
        <begin position="611"/>
        <end position="623"/>
    </location>
</feature>
<keyword evidence="1" id="KW-0648">Protein biosynthesis</keyword>
<feature type="compositionally biased region" description="Polar residues" evidence="3">
    <location>
        <begin position="735"/>
        <end position="744"/>
    </location>
</feature>
<keyword evidence="2" id="KW-0175">Coiled coil</keyword>
<reference evidence="4" key="1">
    <citation type="journal article" date="2020" name="Fungal Divers.">
        <title>Resolving the Mortierellaceae phylogeny through synthesis of multi-gene phylogenetics and phylogenomics.</title>
        <authorList>
            <person name="Vandepol N."/>
            <person name="Liber J."/>
            <person name="Desiro A."/>
            <person name="Na H."/>
            <person name="Kennedy M."/>
            <person name="Barry K."/>
            <person name="Grigoriev I.V."/>
            <person name="Miller A.N."/>
            <person name="O'Donnell K."/>
            <person name="Stajich J.E."/>
            <person name="Bonito G."/>
        </authorList>
    </citation>
    <scope>NUCLEOTIDE SEQUENCE</scope>
    <source>
        <strain evidence="4">KOD1015</strain>
    </source>
</reference>
<feature type="non-terminal residue" evidence="4">
    <location>
        <position position="1"/>
    </location>
</feature>
<feature type="region of interest" description="Disordered" evidence="3">
    <location>
        <begin position="1204"/>
        <end position="1223"/>
    </location>
</feature>
<feature type="region of interest" description="Disordered" evidence="3">
    <location>
        <begin position="1272"/>
        <end position="1294"/>
    </location>
</feature>
<evidence type="ECO:0000313" key="4">
    <source>
        <dbReference type="EMBL" id="KAF9579104.1"/>
    </source>
</evidence>
<keyword evidence="5" id="KW-1185">Reference proteome</keyword>
<evidence type="ECO:0000256" key="2">
    <source>
        <dbReference type="SAM" id="Coils"/>
    </source>
</evidence>
<evidence type="ECO:0000313" key="5">
    <source>
        <dbReference type="Proteomes" id="UP000780801"/>
    </source>
</evidence>
<feature type="coiled-coil region" evidence="2">
    <location>
        <begin position="1239"/>
        <end position="1270"/>
    </location>
</feature>
<dbReference type="SUPFAM" id="SSF55418">
    <property type="entry name" value="eIF4e-like"/>
    <property type="match status" value="1"/>
</dbReference>
<evidence type="ECO:0000256" key="1">
    <source>
        <dbReference type="RuleBase" id="RU004374"/>
    </source>
</evidence>
<feature type="compositionally biased region" description="Basic and acidic residues" evidence="3">
    <location>
        <begin position="657"/>
        <end position="666"/>
    </location>
</feature>
<dbReference type="OrthoDB" id="590761at2759"/>
<feature type="region of interest" description="Disordered" evidence="3">
    <location>
        <begin position="199"/>
        <end position="270"/>
    </location>
</feature>
<feature type="compositionally biased region" description="Low complexity" evidence="3">
    <location>
        <begin position="563"/>
        <end position="584"/>
    </location>
</feature>
<dbReference type="EMBL" id="JAABOA010003045">
    <property type="protein sequence ID" value="KAF9579104.1"/>
    <property type="molecule type" value="Genomic_DNA"/>
</dbReference>
<name>A0A9P6FPM2_9FUNG</name>
<feature type="compositionally biased region" description="Low complexity" evidence="3">
    <location>
        <begin position="232"/>
        <end position="270"/>
    </location>
</feature>
<evidence type="ECO:0000256" key="3">
    <source>
        <dbReference type="SAM" id="MobiDB-lite"/>
    </source>
</evidence>
<comment type="caution">
    <text evidence="4">The sequence shown here is derived from an EMBL/GenBank/DDBJ whole genome shotgun (WGS) entry which is preliminary data.</text>
</comment>
<feature type="compositionally biased region" description="Basic and acidic residues" evidence="3">
    <location>
        <begin position="1277"/>
        <end position="1294"/>
    </location>
</feature>
<dbReference type="Proteomes" id="UP000780801">
    <property type="component" value="Unassembled WGS sequence"/>
</dbReference>
<feature type="compositionally biased region" description="Low complexity" evidence="3">
    <location>
        <begin position="1124"/>
        <end position="1135"/>
    </location>
</feature>
<dbReference type="Pfam" id="PF01652">
    <property type="entry name" value="IF4E"/>
    <property type="match status" value="1"/>
</dbReference>
<feature type="region of interest" description="Disordered" evidence="3">
    <location>
        <begin position="74"/>
        <end position="127"/>
    </location>
</feature>
<feature type="compositionally biased region" description="Basic residues" evidence="3">
    <location>
        <begin position="634"/>
        <end position="643"/>
    </location>
</feature>
<accession>A0A9P6FPM2</accession>
<dbReference type="PANTHER" id="PTHR11960">
    <property type="entry name" value="EUKARYOTIC TRANSLATION INITIATION FACTOR 4E RELATED"/>
    <property type="match status" value="1"/>
</dbReference>